<feature type="transmembrane region" description="Helical" evidence="9">
    <location>
        <begin position="780"/>
        <end position="798"/>
    </location>
</feature>
<feature type="transmembrane region" description="Helical" evidence="9">
    <location>
        <begin position="804"/>
        <end position="823"/>
    </location>
</feature>
<comment type="subcellular location">
    <subcellularLocation>
        <location evidence="1">Membrane</location>
        <topology evidence="1">Multi-pass membrane protein</topology>
    </subcellularLocation>
</comment>
<dbReference type="PROSITE" id="PS00154">
    <property type="entry name" value="ATPASE_E1_E2"/>
    <property type="match status" value="1"/>
</dbReference>
<dbReference type="InterPro" id="IPR023298">
    <property type="entry name" value="ATPase_P-typ_TM_dom_sf"/>
</dbReference>
<dbReference type="InterPro" id="IPR001757">
    <property type="entry name" value="P_typ_ATPase"/>
</dbReference>
<dbReference type="InterPro" id="IPR023299">
    <property type="entry name" value="ATPase_P-typ_cyto_dom_N"/>
</dbReference>
<accession>A0ABP8L176</accession>
<dbReference type="InterPro" id="IPR044492">
    <property type="entry name" value="P_typ_ATPase_HD_dom"/>
</dbReference>
<keyword evidence="7 9" id="KW-1133">Transmembrane helix</keyword>
<dbReference type="SMART" id="SM00831">
    <property type="entry name" value="Cation_ATPase_N"/>
    <property type="match status" value="1"/>
</dbReference>
<evidence type="ECO:0000256" key="2">
    <source>
        <dbReference type="ARBA" id="ARBA00005675"/>
    </source>
</evidence>
<dbReference type="InterPro" id="IPR059000">
    <property type="entry name" value="ATPase_P-type_domA"/>
</dbReference>
<dbReference type="InterPro" id="IPR023214">
    <property type="entry name" value="HAD_sf"/>
</dbReference>
<dbReference type="InterPro" id="IPR018303">
    <property type="entry name" value="ATPase_P-typ_P_site"/>
</dbReference>
<evidence type="ECO:0000256" key="4">
    <source>
        <dbReference type="ARBA" id="ARBA00022741"/>
    </source>
</evidence>
<keyword evidence="12" id="KW-1185">Reference proteome</keyword>
<dbReference type="PANTHER" id="PTHR43294">
    <property type="entry name" value="SODIUM/POTASSIUM-TRANSPORTING ATPASE SUBUNIT ALPHA"/>
    <property type="match status" value="1"/>
</dbReference>
<dbReference type="InterPro" id="IPR004014">
    <property type="entry name" value="ATPase_P-typ_cation-transptr_N"/>
</dbReference>
<feature type="transmembrane region" description="Helical" evidence="9">
    <location>
        <begin position="96"/>
        <end position="115"/>
    </location>
</feature>
<dbReference type="Proteomes" id="UP001501788">
    <property type="component" value="Unassembled WGS sequence"/>
</dbReference>
<dbReference type="InterPro" id="IPR036412">
    <property type="entry name" value="HAD-like_sf"/>
</dbReference>
<evidence type="ECO:0000313" key="12">
    <source>
        <dbReference type="Proteomes" id="UP001501788"/>
    </source>
</evidence>
<feature type="transmembrane region" description="Helical" evidence="9">
    <location>
        <begin position="872"/>
        <end position="891"/>
    </location>
</feature>
<evidence type="ECO:0000256" key="5">
    <source>
        <dbReference type="ARBA" id="ARBA00022840"/>
    </source>
</evidence>
<dbReference type="NCBIfam" id="TIGR01494">
    <property type="entry name" value="ATPase_P-type"/>
    <property type="match status" value="3"/>
</dbReference>
<evidence type="ECO:0000256" key="8">
    <source>
        <dbReference type="ARBA" id="ARBA00023136"/>
    </source>
</evidence>
<dbReference type="EMBL" id="BAABEX010000007">
    <property type="protein sequence ID" value="GAA4420768.1"/>
    <property type="molecule type" value="Genomic_DNA"/>
</dbReference>
<dbReference type="PRINTS" id="PR00120">
    <property type="entry name" value="HATPASE"/>
</dbReference>
<dbReference type="Pfam" id="PF13246">
    <property type="entry name" value="Cation_ATPase"/>
    <property type="match status" value="1"/>
</dbReference>
<proteinExistence type="inferred from homology"/>
<keyword evidence="5" id="KW-0067">ATP-binding</keyword>
<dbReference type="Gene3D" id="3.40.1110.10">
    <property type="entry name" value="Calcium-transporting ATPase, cytoplasmic domain N"/>
    <property type="match status" value="1"/>
</dbReference>
<evidence type="ECO:0000256" key="3">
    <source>
        <dbReference type="ARBA" id="ARBA00022692"/>
    </source>
</evidence>
<sequence>MPSSSPRPTTPAPTAPHQAHLQATDALARQHGVDLASGLTAEEALARGERHGPNALPAARPRSLLQRLAEQLRDFMVLVLLGAAAVAGLVGEWTDAAVILVIVLLNAVIGCVQAWRADQALAALRRLAAAQATALRNGMPQTVPAHALVPGDVVLIEAGNQIPADLRLFEIAQLKVDESALTGESVTVGKEDAVLQAEEVQSLGDHRNMAFKGTTATHGRARGLVVATGMQTELGRMAQLLDEDAPPTPLQRRLAAFGKRLALVVLAICAVVFGVGVLRGEAVWQMGLTAISLAVAAIPEALPAVVTVLLALGARRMVEVHALVRRLPSVETLGSVTVICSDKTGTLTQNRMRVERVLSPEGVWHADAAVPSPLPAVLGETLRAAALCNDARALPDWPASDAALLPEAWVGDPTETALMVAAEVAGLAARQLGHLSPRHHEWPFDSERKRMATLHGPCTPAHGDDAVLYVKGAPESVLPLCTVQWQPSGAAPLDGQAVLRQAQGLAAQGLRVLAVARRTVPLEAARWPADEAERHLELLGLLAMIDPPRPEAAQAVRECQTAGIVPVMITGDHPATARAMAQRLGIVQAADAPVLTGADLAGMDDRALQAQVDVVQVYARVDPAQKIRIVQALQARGHFVAMTGDGVNDAPALQRADIGVAMGRGGTDVAREASSLVLLDDNFATIVAAVREGRRIYDNIRKFVRYTMTGNSGEIWTIFLAPLLWLPMPLQPIHILWVNLVTDGLPGLALAAEPAETGVMDRPPRPPQESLFAQGMWQHILFVGLLIGGLCLAVQAWALHTGLAHWQTMVFTVLTLAQMAHVLAVRSERTPLWRQGMGSNRPLLGAVACTVALQLCTIYVPALQPIFKTEALSAGELALCMAAAAVVYAAVEAEKAWRRRAAKPAAAPAHRRAR</sequence>
<evidence type="ECO:0000313" key="11">
    <source>
        <dbReference type="EMBL" id="GAA4420768.1"/>
    </source>
</evidence>
<feature type="transmembrane region" description="Helical" evidence="9">
    <location>
        <begin position="843"/>
        <end position="860"/>
    </location>
</feature>
<protein>
    <submittedName>
        <fullName evidence="11">Cation-translocating P-type ATPase</fullName>
    </submittedName>
</protein>
<dbReference type="Gene3D" id="1.20.1110.10">
    <property type="entry name" value="Calcium-transporting ATPase, transmembrane domain"/>
    <property type="match status" value="1"/>
</dbReference>
<evidence type="ECO:0000256" key="1">
    <source>
        <dbReference type="ARBA" id="ARBA00004141"/>
    </source>
</evidence>
<feature type="transmembrane region" description="Helical" evidence="9">
    <location>
        <begin position="290"/>
        <end position="312"/>
    </location>
</feature>
<dbReference type="InterPro" id="IPR050510">
    <property type="entry name" value="Cation_transp_ATPase_P-type"/>
</dbReference>
<dbReference type="InterPro" id="IPR006068">
    <property type="entry name" value="ATPase_P-typ_cation-transptr_C"/>
</dbReference>
<dbReference type="Gene3D" id="2.70.150.10">
    <property type="entry name" value="Calcium-transporting ATPase, cytoplasmic transduction domain A"/>
    <property type="match status" value="1"/>
</dbReference>
<keyword evidence="3 9" id="KW-0812">Transmembrane</keyword>
<evidence type="ECO:0000259" key="10">
    <source>
        <dbReference type="SMART" id="SM00831"/>
    </source>
</evidence>
<dbReference type="Pfam" id="PF00122">
    <property type="entry name" value="E1-E2_ATPase"/>
    <property type="match status" value="1"/>
</dbReference>
<dbReference type="Pfam" id="PF00690">
    <property type="entry name" value="Cation_ATPase_N"/>
    <property type="match status" value="1"/>
</dbReference>
<feature type="transmembrane region" description="Helical" evidence="9">
    <location>
        <begin position="261"/>
        <end position="278"/>
    </location>
</feature>
<dbReference type="RefSeq" id="WP_345061567.1">
    <property type="nucleotide sequence ID" value="NZ_BAABEX010000007.1"/>
</dbReference>
<evidence type="ECO:0000256" key="9">
    <source>
        <dbReference type="SAM" id="Phobius"/>
    </source>
</evidence>
<dbReference type="Pfam" id="PF00689">
    <property type="entry name" value="Cation_ATPase_C"/>
    <property type="match status" value="1"/>
</dbReference>
<dbReference type="SFLD" id="SFLDG00002">
    <property type="entry name" value="C1.7:_P-type_atpase_like"/>
    <property type="match status" value="1"/>
</dbReference>
<gene>
    <name evidence="11" type="ORF">GCM10023090_08880</name>
</gene>
<comment type="similarity">
    <text evidence="2">Belongs to the cation transport ATPase (P-type) (TC 3.A.3) family. Type IIA subfamily.</text>
</comment>
<dbReference type="PANTHER" id="PTHR43294:SF20">
    <property type="entry name" value="P-TYPE ATPASE"/>
    <property type="match status" value="1"/>
</dbReference>
<feature type="transmembrane region" description="Helical" evidence="9">
    <location>
        <begin position="72"/>
        <end position="90"/>
    </location>
</feature>
<dbReference type="Gene3D" id="3.40.50.1000">
    <property type="entry name" value="HAD superfamily/HAD-like"/>
    <property type="match status" value="1"/>
</dbReference>
<dbReference type="SFLD" id="SFLDF00027">
    <property type="entry name" value="p-type_atpase"/>
    <property type="match status" value="1"/>
</dbReference>
<feature type="domain" description="Cation-transporting P-type ATPase N-terminal" evidence="10">
    <location>
        <begin position="18"/>
        <end position="92"/>
    </location>
</feature>
<name>A0ABP8L176_9BURK</name>
<dbReference type="SUPFAM" id="SSF56784">
    <property type="entry name" value="HAD-like"/>
    <property type="match status" value="1"/>
</dbReference>
<dbReference type="SUPFAM" id="SSF81660">
    <property type="entry name" value="Metal cation-transporting ATPase, ATP-binding domain N"/>
    <property type="match status" value="1"/>
</dbReference>
<evidence type="ECO:0000256" key="7">
    <source>
        <dbReference type="ARBA" id="ARBA00022989"/>
    </source>
</evidence>
<keyword evidence="8 9" id="KW-0472">Membrane</keyword>
<comment type="caution">
    <text evidence="11">The sequence shown here is derived from an EMBL/GenBank/DDBJ whole genome shotgun (WGS) entry which is preliminary data.</text>
</comment>
<dbReference type="SUPFAM" id="SSF81665">
    <property type="entry name" value="Calcium ATPase, transmembrane domain M"/>
    <property type="match status" value="1"/>
</dbReference>
<keyword evidence="4" id="KW-0547">Nucleotide-binding</keyword>
<dbReference type="PRINTS" id="PR00119">
    <property type="entry name" value="CATATPASE"/>
</dbReference>
<evidence type="ECO:0000256" key="6">
    <source>
        <dbReference type="ARBA" id="ARBA00022967"/>
    </source>
</evidence>
<reference evidence="12" key="1">
    <citation type="journal article" date="2019" name="Int. J. Syst. Evol. Microbiol.">
        <title>The Global Catalogue of Microorganisms (GCM) 10K type strain sequencing project: providing services to taxonomists for standard genome sequencing and annotation.</title>
        <authorList>
            <consortium name="The Broad Institute Genomics Platform"/>
            <consortium name="The Broad Institute Genome Sequencing Center for Infectious Disease"/>
            <person name="Wu L."/>
            <person name="Ma J."/>
        </authorList>
    </citation>
    <scope>NUCLEOTIDE SEQUENCE [LARGE SCALE GENOMIC DNA]</scope>
    <source>
        <strain evidence="12">JCM 31890</strain>
    </source>
</reference>
<keyword evidence="6" id="KW-1278">Translocase</keyword>
<organism evidence="11 12">
    <name type="scientific">Acidovorax lacteus</name>
    <dbReference type="NCBI Taxonomy" id="1924988"/>
    <lineage>
        <taxon>Bacteria</taxon>
        <taxon>Pseudomonadati</taxon>
        <taxon>Pseudomonadota</taxon>
        <taxon>Betaproteobacteria</taxon>
        <taxon>Burkholderiales</taxon>
        <taxon>Comamonadaceae</taxon>
        <taxon>Acidovorax</taxon>
    </lineage>
</organism>
<dbReference type="SFLD" id="SFLDS00003">
    <property type="entry name" value="Haloacid_Dehalogenase"/>
    <property type="match status" value="1"/>
</dbReference>
<dbReference type="SUPFAM" id="SSF81653">
    <property type="entry name" value="Calcium ATPase, transduction domain A"/>
    <property type="match status" value="1"/>
</dbReference>
<dbReference type="InterPro" id="IPR008250">
    <property type="entry name" value="ATPase_P-typ_transduc_dom_A_sf"/>
</dbReference>